<feature type="transmembrane region" description="Helical" evidence="1">
    <location>
        <begin position="194"/>
        <end position="215"/>
    </location>
</feature>
<feature type="transmembrane region" description="Helical" evidence="1">
    <location>
        <begin position="308"/>
        <end position="326"/>
    </location>
</feature>
<comment type="caution">
    <text evidence="2">The sequence shown here is derived from an EMBL/GenBank/DDBJ whole genome shotgun (WGS) entry which is preliminary data.</text>
</comment>
<reference evidence="2" key="1">
    <citation type="submission" date="2013-01" db="EMBL/GenBank/DDBJ databases">
        <title>Genome assembly of Mariniradius saccharolyticus AK6.</title>
        <authorList>
            <person name="Vaidya B."/>
            <person name="Khatri I."/>
            <person name="Tanuku N.R.S."/>
            <person name="Subramanian S."/>
            <person name="Pinnaka A."/>
        </authorList>
    </citation>
    <scope>NUCLEOTIDE SEQUENCE [LARGE SCALE GENOMIC DNA]</scope>
    <source>
        <strain evidence="2">AK6</strain>
    </source>
</reference>
<evidence type="ECO:0000256" key="1">
    <source>
        <dbReference type="SAM" id="Phobius"/>
    </source>
</evidence>
<evidence type="ECO:0008006" key="4">
    <source>
        <dbReference type="Google" id="ProtNLM"/>
    </source>
</evidence>
<feature type="transmembrane region" description="Helical" evidence="1">
    <location>
        <begin position="249"/>
        <end position="270"/>
    </location>
</feature>
<dbReference type="eggNOG" id="COG5505">
    <property type="taxonomic scope" value="Bacteria"/>
</dbReference>
<feature type="transmembrane region" description="Helical" evidence="1">
    <location>
        <begin position="332"/>
        <end position="354"/>
    </location>
</feature>
<evidence type="ECO:0000313" key="2">
    <source>
        <dbReference type="EMBL" id="EMS34977.1"/>
    </source>
</evidence>
<keyword evidence="1" id="KW-1133">Transmembrane helix</keyword>
<organism evidence="2 3">
    <name type="scientific">Mariniradius saccharolyticus AK6</name>
    <dbReference type="NCBI Taxonomy" id="1239962"/>
    <lineage>
        <taxon>Bacteria</taxon>
        <taxon>Pseudomonadati</taxon>
        <taxon>Bacteroidota</taxon>
        <taxon>Cytophagia</taxon>
        <taxon>Cytophagales</taxon>
        <taxon>Cyclobacteriaceae</taxon>
        <taxon>Mariniradius</taxon>
    </lineage>
</organism>
<feature type="transmembrane region" description="Helical" evidence="1">
    <location>
        <begin position="391"/>
        <end position="417"/>
    </location>
</feature>
<dbReference type="Pfam" id="PF05684">
    <property type="entry name" value="DUF819"/>
    <property type="match status" value="1"/>
</dbReference>
<dbReference type="STRING" id="1239962.C943_02868"/>
<name>M7Y2J6_9BACT</name>
<keyword evidence="3" id="KW-1185">Reference proteome</keyword>
<feature type="transmembrane region" description="Helical" evidence="1">
    <location>
        <begin position="127"/>
        <end position="149"/>
    </location>
</feature>
<evidence type="ECO:0000313" key="3">
    <source>
        <dbReference type="Proteomes" id="UP000010953"/>
    </source>
</evidence>
<accession>M7Y2J6</accession>
<dbReference type="Proteomes" id="UP000010953">
    <property type="component" value="Unassembled WGS sequence"/>
</dbReference>
<dbReference type="OrthoDB" id="653763at2"/>
<dbReference type="RefSeq" id="WP_008623570.1">
    <property type="nucleotide sequence ID" value="NZ_AMZY02000003.1"/>
</dbReference>
<dbReference type="EMBL" id="AMZY02000003">
    <property type="protein sequence ID" value="EMS34977.1"/>
    <property type="molecule type" value="Genomic_DNA"/>
</dbReference>
<feature type="transmembrane region" description="Helical" evidence="1">
    <location>
        <begin position="32"/>
        <end position="52"/>
    </location>
</feature>
<feature type="transmembrane region" description="Helical" evidence="1">
    <location>
        <begin position="366"/>
        <end position="385"/>
    </location>
</feature>
<dbReference type="PANTHER" id="PTHR34289">
    <property type="entry name" value="PROTEIN, PUTATIVE (DUF819)-RELATED"/>
    <property type="match status" value="1"/>
</dbReference>
<feature type="transmembrane region" description="Helical" evidence="1">
    <location>
        <begin position="98"/>
        <end position="115"/>
    </location>
</feature>
<feature type="transmembrane region" description="Helical" evidence="1">
    <location>
        <begin position="161"/>
        <end position="182"/>
    </location>
</feature>
<feature type="transmembrane region" description="Helical" evidence="1">
    <location>
        <begin position="276"/>
        <end position="296"/>
    </location>
</feature>
<sequence length="420" mass="45686">MGILLITLLLFYVLMPMGILYTCRRWSFLDKLGPVIIAYIIGIILGNVGILPSMGNYLHEQMVNRPDLGLPEVKEMLETGTVTESEVLAFRIYKLKDILISISILLAIPLMLFSTNIRQWKEMAGKAVVSLFLGLFSIIAVVTAGYFIFRGSGLHELWKISGLLVGVYTGGTPNLAALKLILDVDSDTYILVHTYDLLVGIAYLSFVLSLGPVWFRRILPPFPSKLIPVAVTPTDKTTSFFSVLEKNSLLPLLKAVGISVLIVALGVGLGELVPKNVQMAVIVLGITSLGILASFIRSINKIENTFETGMYLILIFSMVVASMADIRNLTSISFALLGYIALAVFGSLLIHLLLSRLFKIDADTALITSVALVCSPPFVPLAAASMKNRQILISGISIGIIGYAVGNYLGFLLANVLQQF</sequence>
<proteinExistence type="predicted"/>
<protein>
    <recommendedName>
        <fullName evidence="4">DUF819 family protein</fullName>
    </recommendedName>
</protein>
<keyword evidence="1" id="KW-0472">Membrane</keyword>
<dbReference type="FunCoup" id="M7Y2J6">
    <property type="interactions" value="28"/>
</dbReference>
<keyword evidence="1" id="KW-0812">Transmembrane</keyword>
<gene>
    <name evidence="2" type="ORF">C943_02868</name>
</gene>
<dbReference type="AlphaFoldDB" id="M7Y2J6"/>
<dbReference type="InterPro" id="IPR008537">
    <property type="entry name" value="DUF819"/>
</dbReference>
<dbReference type="InParanoid" id="M7Y2J6"/>
<dbReference type="PANTHER" id="PTHR34289:SF8">
    <property type="entry name" value="DUF819 DOMAIN-CONTAINING PROTEIN"/>
    <property type="match status" value="1"/>
</dbReference>